<evidence type="ECO:0000256" key="1">
    <source>
        <dbReference type="SAM" id="Phobius"/>
    </source>
</evidence>
<evidence type="ECO:0000313" key="2">
    <source>
        <dbReference type="EMBL" id="MRV71214.1"/>
    </source>
</evidence>
<accession>A0A7X2IJY0</accession>
<name>A0A7X2IJY0_9BURK</name>
<reference evidence="2 3" key="1">
    <citation type="submission" date="2019-11" db="EMBL/GenBank/DDBJ databases">
        <title>Novel species isolated from a subtropical stream in China.</title>
        <authorList>
            <person name="Lu H."/>
        </authorList>
    </citation>
    <scope>NUCLEOTIDE SEQUENCE [LARGE SCALE GENOMIC DNA]</scope>
    <source>
        <strain evidence="2 3">FT92W</strain>
    </source>
</reference>
<evidence type="ECO:0000313" key="3">
    <source>
        <dbReference type="Proteomes" id="UP000446768"/>
    </source>
</evidence>
<gene>
    <name evidence="2" type="ORF">GJ700_05710</name>
</gene>
<keyword evidence="1" id="KW-0472">Membrane</keyword>
<comment type="caution">
    <text evidence="2">The sequence shown here is derived from an EMBL/GenBank/DDBJ whole genome shotgun (WGS) entry which is preliminary data.</text>
</comment>
<feature type="transmembrane region" description="Helical" evidence="1">
    <location>
        <begin position="263"/>
        <end position="287"/>
    </location>
</feature>
<keyword evidence="3" id="KW-1185">Reference proteome</keyword>
<feature type="transmembrane region" description="Helical" evidence="1">
    <location>
        <begin position="88"/>
        <end position="110"/>
    </location>
</feature>
<feature type="transmembrane region" description="Helical" evidence="1">
    <location>
        <begin position="308"/>
        <end position="328"/>
    </location>
</feature>
<keyword evidence="1" id="KW-1133">Transmembrane helix</keyword>
<sequence length="450" mass="48638">MKLFSSLMQALRNDPWLAFPSAAIAVAGLLDLRLPAAMRTGVSPHLLQAAAALMLYLSSSASTRLAETAQILGQRRIPDALWHDSVKLRLASVWANGFALLIAIAVPWIISTTMQAPVLAALAALSLAACAGTLFATLRSGLLPRLRNRTVYTAGMIIIVVWAVYGDVAVAALMRLPATVLVLLAAGWPAMSVALQRYWRIMPRVQPPATAAEAPAWSSKVLRYSLLQPRFLQDNKVQSSMLGGVRMGTAALCWSLTPPLPLGSVLTVGHLLAMIAWIPAAMSMVAMRNLHWRTLLAPGRDGALAMQIYRTSLKIAVCMLLVLMFGQAALDMAFGQRMADTLHNMEKWLVFGMQAPLLVAINVLLCALPNPRRTTWGTLMAAYLVLALIHVGKLYSVPVTGLHAGLGYAAGMIVLSVLVMRMASRLWTPNRLLPYLPERPVSLTAFSAAR</sequence>
<feature type="transmembrane region" description="Helical" evidence="1">
    <location>
        <begin position="116"/>
        <end position="138"/>
    </location>
</feature>
<dbReference type="AlphaFoldDB" id="A0A7X2IJY0"/>
<keyword evidence="1" id="KW-0812">Transmembrane</keyword>
<feature type="transmembrane region" description="Helical" evidence="1">
    <location>
        <begin position="348"/>
        <end position="368"/>
    </location>
</feature>
<dbReference type="EMBL" id="WKJJ01000003">
    <property type="protein sequence ID" value="MRV71214.1"/>
    <property type="molecule type" value="Genomic_DNA"/>
</dbReference>
<feature type="transmembrane region" description="Helical" evidence="1">
    <location>
        <begin position="150"/>
        <end position="170"/>
    </location>
</feature>
<feature type="transmembrane region" description="Helical" evidence="1">
    <location>
        <begin position="375"/>
        <end position="395"/>
    </location>
</feature>
<feature type="transmembrane region" description="Helical" evidence="1">
    <location>
        <begin position="401"/>
        <end position="423"/>
    </location>
</feature>
<proteinExistence type="predicted"/>
<dbReference type="Proteomes" id="UP000446768">
    <property type="component" value="Unassembled WGS sequence"/>
</dbReference>
<organism evidence="2 3">
    <name type="scientific">Pseudoduganella rivuli</name>
    <dbReference type="NCBI Taxonomy" id="2666085"/>
    <lineage>
        <taxon>Bacteria</taxon>
        <taxon>Pseudomonadati</taxon>
        <taxon>Pseudomonadota</taxon>
        <taxon>Betaproteobacteria</taxon>
        <taxon>Burkholderiales</taxon>
        <taxon>Oxalobacteraceae</taxon>
        <taxon>Telluria group</taxon>
        <taxon>Pseudoduganella</taxon>
    </lineage>
</organism>
<dbReference type="RefSeq" id="WP_154371697.1">
    <property type="nucleotide sequence ID" value="NZ_WKJJ01000003.1"/>
</dbReference>
<feature type="transmembrane region" description="Helical" evidence="1">
    <location>
        <begin position="16"/>
        <end position="34"/>
    </location>
</feature>
<protein>
    <submittedName>
        <fullName evidence="2">Uncharacterized protein</fullName>
    </submittedName>
</protein>